<dbReference type="PROSITE" id="PS50157">
    <property type="entry name" value="ZINC_FINGER_C2H2_2"/>
    <property type="match status" value="3"/>
</dbReference>
<keyword evidence="2" id="KW-0677">Repeat</keyword>
<sequence length="631" mass="68144">MAAVLNNLTCPSLTPASLFFEDLITDESGSSTTSSYAIDYSPVDLTCLPDSALLRAFTRLQDHDSNESMSNSEDENDNENDTDNETTSFAPPPEPQVEMLNMNLGIGMDMDIDAGPFLPSGASADLANLIKNLMDPSFWPNPTRIDSAVSGINSVSLITSSPTTDLSNVRISFATFASWLASDSDDEKPVSLRSVASFTSDTPSLAQSSVDDMSSFCQDQDSIESPSLPLNFLFDNEKLSVDWLKQASLFGFPPLDFSSESVGSISPMLTSAESEKEFTTPFFATASSPISVCSPVTPCVSKKSRTKTARHLARNGRISSCSKQPTLSVEDDDEIDNGEYDDHVDSDATEAESPPRLRRKSKLDSVAIPKPLKKSSSKRLPRNLPASVYTPPSTSSRRAKTFPCPYAGCDKTFSHAIGLKSHLFSHSEEKPPPKPKSSLAQMSFSDSEATEVEASPKLRRKAAMFTAQTPQAMGYRSGSGMLFASGKVNLLTTSSAAAALITSMNNVGGSSSKRRGKVLKVFDCPYEGCDKSFPRAYNLKSHMFCHSGERPHKCTKCHSAFARRHDLQRHIRTLHGDKILGSTVKTAAVAEATRAMVAVTMIDENFGIDTGNESDGTISSVFSGVEDDLDS</sequence>
<dbReference type="GO" id="GO:0000981">
    <property type="term" value="F:DNA-binding transcription factor activity, RNA polymerase II-specific"/>
    <property type="evidence" value="ECO:0007669"/>
    <property type="project" value="TreeGrafter"/>
</dbReference>
<feature type="domain" description="C2H2-type" evidence="7">
    <location>
        <begin position="402"/>
        <end position="431"/>
    </location>
</feature>
<gene>
    <name evidence="8" type="ORF">HK100_011287</name>
</gene>
<protein>
    <recommendedName>
        <fullName evidence="7">C2H2-type domain-containing protein</fullName>
    </recommendedName>
</protein>
<feature type="compositionally biased region" description="Basic residues" evidence="6">
    <location>
        <begin position="371"/>
        <end position="381"/>
    </location>
</feature>
<name>A0AAD5T1D3_9FUNG</name>
<feature type="region of interest" description="Disordered" evidence="6">
    <location>
        <begin position="424"/>
        <end position="455"/>
    </location>
</feature>
<dbReference type="PROSITE" id="PS00028">
    <property type="entry name" value="ZINC_FINGER_C2H2_1"/>
    <property type="match status" value="3"/>
</dbReference>
<dbReference type="InterPro" id="IPR013087">
    <property type="entry name" value="Znf_C2H2_type"/>
</dbReference>
<evidence type="ECO:0000256" key="4">
    <source>
        <dbReference type="ARBA" id="ARBA00022833"/>
    </source>
</evidence>
<dbReference type="GO" id="GO:0005634">
    <property type="term" value="C:nucleus"/>
    <property type="evidence" value="ECO:0007669"/>
    <property type="project" value="UniProtKB-ARBA"/>
</dbReference>
<keyword evidence="3 5" id="KW-0863">Zinc-finger</keyword>
<dbReference type="GO" id="GO:0000978">
    <property type="term" value="F:RNA polymerase II cis-regulatory region sequence-specific DNA binding"/>
    <property type="evidence" value="ECO:0007669"/>
    <property type="project" value="TreeGrafter"/>
</dbReference>
<dbReference type="Proteomes" id="UP001211907">
    <property type="component" value="Unassembled WGS sequence"/>
</dbReference>
<evidence type="ECO:0000313" key="9">
    <source>
        <dbReference type="Proteomes" id="UP001211907"/>
    </source>
</evidence>
<dbReference type="GO" id="GO:0045944">
    <property type="term" value="P:positive regulation of transcription by RNA polymerase II"/>
    <property type="evidence" value="ECO:0007669"/>
    <property type="project" value="UniProtKB-ARBA"/>
</dbReference>
<dbReference type="Gene3D" id="3.30.160.60">
    <property type="entry name" value="Classic Zinc Finger"/>
    <property type="match status" value="3"/>
</dbReference>
<dbReference type="Pfam" id="PF00096">
    <property type="entry name" value="zf-C2H2"/>
    <property type="match status" value="3"/>
</dbReference>
<keyword evidence="1" id="KW-0479">Metal-binding</keyword>
<dbReference type="FunFam" id="3.30.160.60:FF:000446">
    <property type="entry name" value="Zinc finger protein"/>
    <property type="match status" value="1"/>
</dbReference>
<evidence type="ECO:0000259" key="7">
    <source>
        <dbReference type="PROSITE" id="PS50157"/>
    </source>
</evidence>
<feature type="compositionally biased region" description="Basic residues" evidence="6">
    <location>
        <begin position="304"/>
        <end position="314"/>
    </location>
</feature>
<evidence type="ECO:0000256" key="2">
    <source>
        <dbReference type="ARBA" id="ARBA00022737"/>
    </source>
</evidence>
<evidence type="ECO:0000256" key="1">
    <source>
        <dbReference type="ARBA" id="ARBA00022723"/>
    </source>
</evidence>
<feature type="region of interest" description="Disordered" evidence="6">
    <location>
        <begin position="304"/>
        <end position="400"/>
    </location>
</feature>
<dbReference type="InterPro" id="IPR050329">
    <property type="entry name" value="GLI_C2H2-zinc-finger"/>
</dbReference>
<dbReference type="AlphaFoldDB" id="A0AAD5T1D3"/>
<reference evidence="8" key="1">
    <citation type="submission" date="2020-05" db="EMBL/GenBank/DDBJ databases">
        <title>Phylogenomic resolution of chytrid fungi.</title>
        <authorList>
            <person name="Stajich J.E."/>
            <person name="Amses K."/>
            <person name="Simmons R."/>
            <person name="Seto K."/>
            <person name="Myers J."/>
            <person name="Bonds A."/>
            <person name="Quandt C.A."/>
            <person name="Barry K."/>
            <person name="Liu P."/>
            <person name="Grigoriev I."/>
            <person name="Longcore J.E."/>
            <person name="James T.Y."/>
        </authorList>
    </citation>
    <scope>NUCLEOTIDE SEQUENCE</scope>
    <source>
        <strain evidence="8">JEL0513</strain>
    </source>
</reference>
<organism evidence="8 9">
    <name type="scientific">Physocladia obscura</name>
    <dbReference type="NCBI Taxonomy" id="109957"/>
    <lineage>
        <taxon>Eukaryota</taxon>
        <taxon>Fungi</taxon>
        <taxon>Fungi incertae sedis</taxon>
        <taxon>Chytridiomycota</taxon>
        <taxon>Chytridiomycota incertae sedis</taxon>
        <taxon>Chytridiomycetes</taxon>
        <taxon>Chytridiales</taxon>
        <taxon>Chytriomycetaceae</taxon>
        <taxon>Physocladia</taxon>
    </lineage>
</organism>
<feature type="domain" description="C2H2-type" evidence="7">
    <location>
        <begin position="552"/>
        <end position="575"/>
    </location>
</feature>
<keyword evidence="9" id="KW-1185">Reference proteome</keyword>
<evidence type="ECO:0000256" key="5">
    <source>
        <dbReference type="PROSITE-ProRule" id="PRU00042"/>
    </source>
</evidence>
<keyword evidence="4" id="KW-0862">Zinc</keyword>
<evidence type="ECO:0000256" key="6">
    <source>
        <dbReference type="SAM" id="MobiDB-lite"/>
    </source>
</evidence>
<dbReference type="InterPro" id="IPR036236">
    <property type="entry name" value="Znf_C2H2_sf"/>
</dbReference>
<dbReference type="GO" id="GO:0008270">
    <property type="term" value="F:zinc ion binding"/>
    <property type="evidence" value="ECO:0007669"/>
    <property type="project" value="UniProtKB-KW"/>
</dbReference>
<proteinExistence type="predicted"/>
<dbReference type="PANTHER" id="PTHR19818">
    <property type="entry name" value="ZINC FINGER PROTEIN ZIC AND GLI"/>
    <property type="match status" value="1"/>
</dbReference>
<comment type="caution">
    <text evidence="8">The sequence shown here is derived from an EMBL/GenBank/DDBJ whole genome shotgun (WGS) entry which is preliminary data.</text>
</comment>
<feature type="compositionally biased region" description="Acidic residues" evidence="6">
    <location>
        <begin position="329"/>
        <end position="339"/>
    </location>
</feature>
<feature type="domain" description="C2H2-type" evidence="7">
    <location>
        <begin position="522"/>
        <end position="551"/>
    </location>
</feature>
<dbReference type="EMBL" id="JADGJH010000680">
    <property type="protein sequence ID" value="KAJ3124312.1"/>
    <property type="molecule type" value="Genomic_DNA"/>
</dbReference>
<dbReference type="FunFam" id="3.30.160.60:FF:000125">
    <property type="entry name" value="Putative zinc finger protein 143"/>
    <property type="match status" value="1"/>
</dbReference>
<feature type="compositionally biased region" description="Acidic residues" evidence="6">
    <location>
        <begin position="72"/>
        <end position="84"/>
    </location>
</feature>
<evidence type="ECO:0000313" key="8">
    <source>
        <dbReference type="EMBL" id="KAJ3124312.1"/>
    </source>
</evidence>
<accession>A0AAD5T1D3</accession>
<evidence type="ECO:0000256" key="3">
    <source>
        <dbReference type="ARBA" id="ARBA00022771"/>
    </source>
</evidence>
<dbReference type="SUPFAM" id="SSF57667">
    <property type="entry name" value="beta-beta-alpha zinc fingers"/>
    <property type="match status" value="2"/>
</dbReference>
<feature type="region of interest" description="Disordered" evidence="6">
    <location>
        <begin position="63"/>
        <end position="97"/>
    </location>
</feature>
<dbReference type="PANTHER" id="PTHR19818:SF139">
    <property type="entry name" value="PAIR-RULE PROTEIN ODD-PAIRED"/>
    <property type="match status" value="1"/>
</dbReference>
<dbReference type="SMART" id="SM00355">
    <property type="entry name" value="ZnF_C2H2"/>
    <property type="match status" value="3"/>
</dbReference>
<feature type="compositionally biased region" description="Polar residues" evidence="6">
    <location>
        <begin position="317"/>
        <end position="327"/>
    </location>
</feature>